<evidence type="ECO:0000256" key="1">
    <source>
        <dbReference type="SAM" id="Phobius"/>
    </source>
</evidence>
<protein>
    <submittedName>
        <fullName evidence="2">Uncharacterized protein</fullName>
    </submittedName>
</protein>
<accession>A0A830CXQ8</accession>
<feature type="transmembrane region" description="Helical" evidence="1">
    <location>
        <begin position="94"/>
        <end position="118"/>
    </location>
</feature>
<gene>
    <name evidence="2" type="ORF">PHJA_002675900</name>
</gene>
<dbReference type="EMBL" id="BMAC01001044">
    <property type="protein sequence ID" value="GFQ05318.1"/>
    <property type="molecule type" value="Genomic_DNA"/>
</dbReference>
<keyword evidence="3" id="KW-1185">Reference proteome</keyword>
<sequence length="149" mass="17561">MMTKVKLGVARARSQITWDKGKSGTQQQARTRVRIIIINKRRKCIHFITAHRYTTVVKTSILNPRLLTTLLFVKMLKKMTRAVLREGTGGRVYIYIYIYILFDLSTYIAQIFIVFNYFHVFLQDLFTTESLHYIACEFKYTYVGICELD</sequence>
<comment type="caution">
    <text evidence="2">The sequence shown here is derived from an EMBL/GenBank/DDBJ whole genome shotgun (WGS) entry which is preliminary data.</text>
</comment>
<keyword evidence="1" id="KW-0472">Membrane</keyword>
<keyword evidence="1" id="KW-1133">Transmembrane helix</keyword>
<organism evidence="2 3">
    <name type="scientific">Phtheirospermum japonicum</name>
    <dbReference type="NCBI Taxonomy" id="374723"/>
    <lineage>
        <taxon>Eukaryota</taxon>
        <taxon>Viridiplantae</taxon>
        <taxon>Streptophyta</taxon>
        <taxon>Embryophyta</taxon>
        <taxon>Tracheophyta</taxon>
        <taxon>Spermatophyta</taxon>
        <taxon>Magnoliopsida</taxon>
        <taxon>eudicotyledons</taxon>
        <taxon>Gunneridae</taxon>
        <taxon>Pentapetalae</taxon>
        <taxon>asterids</taxon>
        <taxon>lamiids</taxon>
        <taxon>Lamiales</taxon>
        <taxon>Orobanchaceae</taxon>
        <taxon>Orobanchaceae incertae sedis</taxon>
        <taxon>Phtheirospermum</taxon>
    </lineage>
</organism>
<name>A0A830CXQ8_9LAMI</name>
<evidence type="ECO:0000313" key="3">
    <source>
        <dbReference type="Proteomes" id="UP000653305"/>
    </source>
</evidence>
<dbReference type="Proteomes" id="UP000653305">
    <property type="component" value="Unassembled WGS sequence"/>
</dbReference>
<reference evidence="2" key="1">
    <citation type="submission" date="2020-07" db="EMBL/GenBank/DDBJ databases">
        <title>Ethylene signaling mediates host invasion by parasitic plants.</title>
        <authorList>
            <person name="Yoshida S."/>
        </authorList>
    </citation>
    <scope>NUCLEOTIDE SEQUENCE</scope>
    <source>
        <strain evidence="2">Okayama</strain>
    </source>
</reference>
<keyword evidence="1" id="KW-0812">Transmembrane</keyword>
<proteinExistence type="predicted"/>
<dbReference type="AlphaFoldDB" id="A0A830CXQ8"/>
<evidence type="ECO:0000313" key="2">
    <source>
        <dbReference type="EMBL" id="GFQ05318.1"/>
    </source>
</evidence>